<dbReference type="Proteomes" id="UP000193964">
    <property type="component" value="Unassembled WGS sequence"/>
</dbReference>
<evidence type="ECO:0000313" key="2">
    <source>
        <dbReference type="EMBL" id="ORX18172.1"/>
    </source>
</evidence>
<dbReference type="CDD" id="cd00085">
    <property type="entry name" value="HNHc"/>
    <property type="match status" value="1"/>
</dbReference>
<keyword evidence="2" id="KW-0255">Endonuclease</keyword>
<protein>
    <submittedName>
        <fullName evidence="2">HNH endonuclease</fullName>
    </submittedName>
</protein>
<dbReference type="RefSeq" id="WP_085143450.1">
    <property type="nucleotide sequence ID" value="NZ_LQQA01000006.1"/>
</dbReference>
<keyword evidence="2" id="KW-0540">Nuclease</keyword>
<dbReference type="GO" id="GO:0004519">
    <property type="term" value="F:endonuclease activity"/>
    <property type="evidence" value="ECO:0007669"/>
    <property type="project" value="UniProtKB-KW"/>
</dbReference>
<organism evidence="2 3">
    <name type="scientific">Mycolicibacterium wolinskyi</name>
    <dbReference type="NCBI Taxonomy" id="59750"/>
    <lineage>
        <taxon>Bacteria</taxon>
        <taxon>Bacillati</taxon>
        <taxon>Actinomycetota</taxon>
        <taxon>Actinomycetes</taxon>
        <taxon>Mycobacteriales</taxon>
        <taxon>Mycobacteriaceae</taxon>
        <taxon>Mycolicibacterium</taxon>
    </lineage>
</organism>
<keyword evidence="2" id="KW-0378">Hydrolase</keyword>
<feature type="domain" description="HNH nuclease" evidence="1">
    <location>
        <begin position="314"/>
        <end position="364"/>
    </location>
</feature>
<dbReference type="InterPro" id="IPR003870">
    <property type="entry name" value="DUF222"/>
</dbReference>
<sequence>MFESLFDIDPGASEQQLRALVETYELLKPALAAAQARATALWDAKRRAREAADGVPAAKRGKGLAAEVALARREAPKKGDQYLGLAKALVHEMPHTLAALEAGMLSEWRATLIVRESACLDVEDRRRLDGELCADPTRLQGWGNSRVKAEARKIAVRLDAAAVVERAAKAAADRGVWIRPAPDTMAYVTVLLPVARAVAVYAACKNAADTTHDNRTRGQIMADTVYERLTGRPAPQPVPLALNLVMADTTLAGDDDAAAWLGDYGPVPAGFARTLTGDAVADAEVKATLRRLYRHPDSGQLVAMESRARIFPKGLARLLELRDQTCRTPYCDAPIRHHDHAVPTHHDGPTSALNGLGLCEACNYAKEAPGWSVTTTDTHGNHTAQYRTPTGAVYHSTAPPLPGPPIRTTVSIIEDQITIDLVTFDAA</sequence>
<gene>
    <name evidence="2" type="ORF">AWC31_16935</name>
</gene>
<evidence type="ECO:0000259" key="1">
    <source>
        <dbReference type="SMART" id="SM00507"/>
    </source>
</evidence>
<comment type="caution">
    <text evidence="2">The sequence shown here is derived from an EMBL/GenBank/DDBJ whole genome shotgun (WGS) entry which is preliminary data.</text>
</comment>
<dbReference type="OrthoDB" id="5241234at2"/>
<accession>A0A1X2FIC7</accession>
<evidence type="ECO:0000313" key="3">
    <source>
        <dbReference type="Proteomes" id="UP000193964"/>
    </source>
</evidence>
<dbReference type="SMART" id="SM00507">
    <property type="entry name" value="HNHc"/>
    <property type="match status" value="1"/>
</dbReference>
<dbReference type="EMBL" id="LQQA01000006">
    <property type="protein sequence ID" value="ORX18172.1"/>
    <property type="molecule type" value="Genomic_DNA"/>
</dbReference>
<dbReference type="InterPro" id="IPR003615">
    <property type="entry name" value="HNH_nuc"/>
</dbReference>
<reference evidence="2 3" key="1">
    <citation type="submission" date="2016-01" db="EMBL/GenBank/DDBJ databases">
        <title>The new phylogeny of the genus Mycobacterium.</title>
        <authorList>
            <person name="Tarcisio F."/>
            <person name="Conor M."/>
            <person name="Antonella G."/>
            <person name="Elisabetta G."/>
            <person name="Giulia F.S."/>
            <person name="Sara T."/>
            <person name="Anna F."/>
            <person name="Clotilde B."/>
            <person name="Roberto B."/>
            <person name="Veronica D.S."/>
            <person name="Fabio R."/>
            <person name="Monica P."/>
            <person name="Olivier J."/>
            <person name="Enrico T."/>
            <person name="Nicola S."/>
        </authorList>
    </citation>
    <scope>NUCLEOTIDE SEQUENCE [LARGE SCALE GENOMIC DNA]</scope>
    <source>
        <strain evidence="2 3">ATCC 700010</strain>
    </source>
</reference>
<name>A0A1X2FIC7_9MYCO</name>
<dbReference type="Pfam" id="PF02720">
    <property type="entry name" value="DUF222"/>
    <property type="match status" value="1"/>
</dbReference>
<dbReference type="AlphaFoldDB" id="A0A1X2FIC7"/>
<proteinExistence type="predicted"/>